<dbReference type="AlphaFoldDB" id="A0A9W7DVV1"/>
<proteinExistence type="predicted"/>
<name>A0A9W7DVV1_9STRA</name>
<dbReference type="Proteomes" id="UP001165082">
    <property type="component" value="Unassembled WGS sequence"/>
</dbReference>
<organism evidence="2 3">
    <name type="scientific">Triparma retinervis</name>
    <dbReference type="NCBI Taxonomy" id="2557542"/>
    <lineage>
        <taxon>Eukaryota</taxon>
        <taxon>Sar</taxon>
        <taxon>Stramenopiles</taxon>
        <taxon>Ochrophyta</taxon>
        <taxon>Bolidophyceae</taxon>
        <taxon>Parmales</taxon>
        <taxon>Triparmaceae</taxon>
        <taxon>Triparma</taxon>
    </lineage>
</organism>
<evidence type="ECO:0000313" key="2">
    <source>
        <dbReference type="EMBL" id="GMH58264.1"/>
    </source>
</evidence>
<comment type="caution">
    <text evidence="2">The sequence shown here is derived from an EMBL/GenBank/DDBJ whole genome shotgun (WGS) entry which is preliminary data.</text>
</comment>
<sequence length="144" mass="16256">MGSREGAGKAQWKSTLVQPVAVPNLAHTGIRSAFTFSGAPVLRPDGAVSAGLKRYINKEFRELPHLTTAYDPLDMAHRDKVKRGKKATRIQKKKALVSQRRITQHRLEMDEEKQRKLSVAYGGSPTFRSPLQRTTTEWELNEML</sequence>
<dbReference type="OrthoDB" id="193419at2759"/>
<accession>A0A9W7DVV1</accession>
<keyword evidence="3" id="KW-1185">Reference proteome</keyword>
<reference evidence="2" key="1">
    <citation type="submission" date="2022-07" db="EMBL/GenBank/DDBJ databases">
        <title>Genome analysis of Parmales, a sister group of diatoms, reveals the evolutionary specialization of diatoms from phago-mixotrophs to photoautotrophs.</title>
        <authorList>
            <person name="Ban H."/>
            <person name="Sato S."/>
            <person name="Yoshikawa S."/>
            <person name="Kazumasa Y."/>
            <person name="Nakamura Y."/>
            <person name="Ichinomiya M."/>
            <person name="Saitoh K."/>
            <person name="Sato N."/>
            <person name="Blanc-Mathieu R."/>
            <person name="Endo H."/>
            <person name="Kuwata A."/>
            <person name="Ogata H."/>
        </authorList>
    </citation>
    <scope>NUCLEOTIDE SEQUENCE</scope>
</reference>
<evidence type="ECO:0000256" key="1">
    <source>
        <dbReference type="SAM" id="MobiDB-lite"/>
    </source>
</evidence>
<dbReference type="EMBL" id="BRXZ01000947">
    <property type="protein sequence ID" value="GMH58264.1"/>
    <property type="molecule type" value="Genomic_DNA"/>
</dbReference>
<gene>
    <name evidence="2" type="ORF">TrRE_jg3764</name>
</gene>
<feature type="compositionally biased region" description="Basic residues" evidence="1">
    <location>
        <begin position="81"/>
        <end position="95"/>
    </location>
</feature>
<evidence type="ECO:0000313" key="3">
    <source>
        <dbReference type="Proteomes" id="UP001165082"/>
    </source>
</evidence>
<feature type="region of interest" description="Disordered" evidence="1">
    <location>
        <begin position="81"/>
        <end position="100"/>
    </location>
</feature>
<protein>
    <submittedName>
        <fullName evidence="2">Uncharacterized protein</fullName>
    </submittedName>
</protein>